<protein>
    <submittedName>
        <fullName evidence="2">Uncharacterized protein</fullName>
    </submittedName>
</protein>
<dbReference type="AlphaFoldDB" id="A0A518AHQ3"/>
<organism evidence="2 3">
    <name type="scientific">Aeoliella mucimassa</name>
    <dbReference type="NCBI Taxonomy" id="2527972"/>
    <lineage>
        <taxon>Bacteria</taxon>
        <taxon>Pseudomonadati</taxon>
        <taxon>Planctomycetota</taxon>
        <taxon>Planctomycetia</taxon>
        <taxon>Pirellulales</taxon>
        <taxon>Lacipirellulaceae</taxon>
        <taxon>Aeoliella</taxon>
    </lineage>
</organism>
<keyword evidence="1" id="KW-0812">Transmembrane</keyword>
<evidence type="ECO:0000313" key="3">
    <source>
        <dbReference type="Proteomes" id="UP000315750"/>
    </source>
</evidence>
<gene>
    <name evidence="2" type="ORF">Pan181_04300</name>
</gene>
<reference evidence="2 3" key="1">
    <citation type="submission" date="2019-02" db="EMBL/GenBank/DDBJ databases">
        <title>Deep-cultivation of Planctomycetes and their phenomic and genomic characterization uncovers novel biology.</title>
        <authorList>
            <person name="Wiegand S."/>
            <person name="Jogler M."/>
            <person name="Boedeker C."/>
            <person name="Pinto D."/>
            <person name="Vollmers J."/>
            <person name="Rivas-Marin E."/>
            <person name="Kohn T."/>
            <person name="Peeters S.H."/>
            <person name="Heuer A."/>
            <person name="Rast P."/>
            <person name="Oberbeckmann S."/>
            <person name="Bunk B."/>
            <person name="Jeske O."/>
            <person name="Meyerdierks A."/>
            <person name="Storesund J.E."/>
            <person name="Kallscheuer N."/>
            <person name="Luecker S."/>
            <person name="Lage O.M."/>
            <person name="Pohl T."/>
            <person name="Merkel B.J."/>
            <person name="Hornburger P."/>
            <person name="Mueller R.-W."/>
            <person name="Bruemmer F."/>
            <person name="Labrenz M."/>
            <person name="Spormann A.M."/>
            <person name="Op den Camp H."/>
            <person name="Overmann J."/>
            <person name="Amann R."/>
            <person name="Jetten M.S.M."/>
            <person name="Mascher T."/>
            <person name="Medema M.H."/>
            <person name="Devos D.P."/>
            <person name="Kaster A.-K."/>
            <person name="Ovreas L."/>
            <person name="Rohde M."/>
            <person name="Galperin M.Y."/>
            <person name="Jogler C."/>
        </authorList>
    </citation>
    <scope>NUCLEOTIDE SEQUENCE [LARGE SCALE GENOMIC DNA]</scope>
    <source>
        <strain evidence="2 3">Pan181</strain>
    </source>
</reference>
<sequence length="161" mass="18329">MRCFCHTSDSVHWAAKRPKCRNRKHLHRIASFPPRLWHDGCVYPSPASFFRLQWCCLGSLWQHHSSDSLRWWASPLRSILFITLFLLSVGAIAAVVPTRNDLETEMAHSPTQLTWVRTVDGWEQPSSWQTPPPVEPPLHPFVVTGFVTLAGIAVLVATHRS</sequence>
<proteinExistence type="predicted"/>
<accession>A0A518AHQ3</accession>
<feature type="transmembrane region" description="Helical" evidence="1">
    <location>
        <begin position="78"/>
        <end position="96"/>
    </location>
</feature>
<dbReference type="EMBL" id="CP036278">
    <property type="protein sequence ID" value="QDU54250.1"/>
    <property type="molecule type" value="Genomic_DNA"/>
</dbReference>
<feature type="transmembrane region" description="Helical" evidence="1">
    <location>
        <begin position="138"/>
        <end position="158"/>
    </location>
</feature>
<keyword evidence="1" id="KW-1133">Transmembrane helix</keyword>
<dbReference type="Proteomes" id="UP000315750">
    <property type="component" value="Chromosome"/>
</dbReference>
<name>A0A518AHQ3_9BACT</name>
<keyword evidence="3" id="KW-1185">Reference proteome</keyword>
<evidence type="ECO:0000256" key="1">
    <source>
        <dbReference type="SAM" id="Phobius"/>
    </source>
</evidence>
<evidence type="ECO:0000313" key="2">
    <source>
        <dbReference type="EMBL" id="QDU54250.1"/>
    </source>
</evidence>
<keyword evidence="1" id="KW-0472">Membrane</keyword>
<dbReference type="KEGG" id="amuc:Pan181_04300"/>